<feature type="domain" description="DUF1254" evidence="1">
    <location>
        <begin position="109"/>
        <end position="169"/>
    </location>
</feature>
<dbReference type="Gene3D" id="2.60.40.1610">
    <property type="entry name" value="Domain of unknown function DUF1254"/>
    <property type="match status" value="1"/>
</dbReference>
<keyword evidence="3" id="KW-1185">Reference proteome</keyword>
<dbReference type="InterPro" id="IPR037050">
    <property type="entry name" value="DUF1254_sf"/>
</dbReference>
<comment type="caution">
    <text evidence="2">The sequence shown here is derived from an EMBL/GenBank/DDBJ whole genome shotgun (WGS) entry which is preliminary data.</text>
</comment>
<sequence length="237" mass="26443">MDSDNNIVNSSNVALNDDGSFTMYFGFEEACDQITNRVDTSPDWNFLMRIYRPGKSVLDLSYKLPKAKPVEPFVRENVAHPYDYGVDSTAYRVSESNTYIQKHLKKAGINTFTHQREMVRVDTQQVIRENQDTLYSSAVVDVSEGATITVPSYSAYSIVQVIDMQNYSIGAVYAGESLSIDKNDLSYGDYVYLNARTQPTSDDAAGLEAAHRQQDALLIEAGSARPYTTPDIVISDE</sequence>
<dbReference type="SUPFAM" id="SSF160935">
    <property type="entry name" value="VPA0735-like"/>
    <property type="match status" value="2"/>
</dbReference>
<evidence type="ECO:0000313" key="3">
    <source>
        <dbReference type="Proteomes" id="UP001499915"/>
    </source>
</evidence>
<dbReference type="Proteomes" id="UP001499915">
    <property type="component" value="Unassembled WGS sequence"/>
</dbReference>
<dbReference type="EMBL" id="BAAAET010000001">
    <property type="protein sequence ID" value="GAA0684429.1"/>
    <property type="molecule type" value="Genomic_DNA"/>
</dbReference>
<evidence type="ECO:0000259" key="1">
    <source>
        <dbReference type="Pfam" id="PF06863"/>
    </source>
</evidence>
<dbReference type="PANTHER" id="PTHR36509">
    <property type="entry name" value="BLL3101 PROTEIN"/>
    <property type="match status" value="1"/>
</dbReference>
<dbReference type="Pfam" id="PF06863">
    <property type="entry name" value="DUF1254"/>
    <property type="match status" value="1"/>
</dbReference>
<proteinExistence type="predicted"/>
<gene>
    <name evidence="2" type="ORF">GCM10009104_07230</name>
</gene>
<dbReference type="PANTHER" id="PTHR36509:SF2">
    <property type="entry name" value="BLL3101 PROTEIN"/>
    <property type="match status" value="1"/>
</dbReference>
<dbReference type="Gene3D" id="2.60.120.600">
    <property type="entry name" value="Domain of unknown function DUF1214, C-terminal domain"/>
    <property type="match status" value="1"/>
</dbReference>
<organism evidence="2 3">
    <name type="scientific">Marinobacterium maritimum</name>
    <dbReference type="NCBI Taxonomy" id="500162"/>
    <lineage>
        <taxon>Bacteria</taxon>
        <taxon>Pseudomonadati</taxon>
        <taxon>Pseudomonadota</taxon>
        <taxon>Gammaproteobacteria</taxon>
        <taxon>Oceanospirillales</taxon>
        <taxon>Oceanospirillaceae</taxon>
        <taxon>Marinobacterium</taxon>
    </lineage>
</organism>
<name>A0ABN1I407_9GAMM</name>
<reference evidence="2 3" key="1">
    <citation type="journal article" date="2019" name="Int. J. Syst. Evol. Microbiol.">
        <title>The Global Catalogue of Microorganisms (GCM) 10K type strain sequencing project: providing services to taxonomists for standard genome sequencing and annotation.</title>
        <authorList>
            <consortium name="The Broad Institute Genomics Platform"/>
            <consortium name="The Broad Institute Genome Sequencing Center for Infectious Disease"/>
            <person name="Wu L."/>
            <person name="Ma J."/>
        </authorList>
    </citation>
    <scope>NUCLEOTIDE SEQUENCE [LARGE SCALE GENOMIC DNA]</scope>
    <source>
        <strain evidence="2 3">JCM 15134</strain>
    </source>
</reference>
<accession>A0ABN1I407</accession>
<dbReference type="InterPro" id="IPR010679">
    <property type="entry name" value="DUF1254"/>
</dbReference>
<protein>
    <recommendedName>
        <fullName evidence="1">DUF1254 domain-containing protein</fullName>
    </recommendedName>
</protein>
<evidence type="ECO:0000313" key="2">
    <source>
        <dbReference type="EMBL" id="GAA0684429.1"/>
    </source>
</evidence>
<dbReference type="InterPro" id="IPR037049">
    <property type="entry name" value="DUF1214_C_sf"/>
</dbReference>